<comment type="caution">
    <text evidence="1">The sequence shown here is derived from an EMBL/GenBank/DDBJ whole genome shotgun (WGS) entry which is preliminary data.</text>
</comment>
<organism evidence="1 2">
    <name type="scientific">Alligator mississippiensis</name>
    <name type="common">American alligator</name>
    <dbReference type="NCBI Taxonomy" id="8496"/>
    <lineage>
        <taxon>Eukaryota</taxon>
        <taxon>Metazoa</taxon>
        <taxon>Chordata</taxon>
        <taxon>Craniata</taxon>
        <taxon>Vertebrata</taxon>
        <taxon>Euteleostomi</taxon>
        <taxon>Archelosauria</taxon>
        <taxon>Archosauria</taxon>
        <taxon>Crocodylia</taxon>
        <taxon>Alligatoridae</taxon>
        <taxon>Alligatorinae</taxon>
        <taxon>Alligator</taxon>
    </lineage>
</organism>
<evidence type="ECO:0000313" key="1">
    <source>
        <dbReference type="EMBL" id="KYO33033.1"/>
    </source>
</evidence>
<proteinExistence type="predicted"/>
<name>A0A151N885_ALLMI</name>
<sequence>MWREGQPEQAKTSPTCQAGGQAKLKMRHLCTPYLCLVYPQGSYLAFKTLTGFLSWINGTFQQGVRCFL</sequence>
<evidence type="ECO:0000313" key="2">
    <source>
        <dbReference type="Proteomes" id="UP000050525"/>
    </source>
</evidence>
<reference evidence="1 2" key="1">
    <citation type="journal article" date="2012" name="Genome Biol.">
        <title>Sequencing three crocodilian genomes to illuminate the evolution of archosaurs and amniotes.</title>
        <authorList>
            <person name="St John J.A."/>
            <person name="Braun E.L."/>
            <person name="Isberg S.R."/>
            <person name="Miles L.G."/>
            <person name="Chong A.Y."/>
            <person name="Gongora J."/>
            <person name="Dalzell P."/>
            <person name="Moran C."/>
            <person name="Bed'hom B."/>
            <person name="Abzhanov A."/>
            <person name="Burgess S.C."/>
            <person name="Cooksey A.M."/>
            <person name="Castoe T.A."/>
            <person name="Crawford N.G."/>
            <person name="Densmore L.D."/>
            <person name="Drew J.C."/>
            <person name="Edwards S.V."/>
            <person name="Faircloth B.C."/>
            <person name="Fujita M.K."/>
            <person name="Greenwold M.J."/>
            <person name="Hoffmann F.G."/>
            <person name="Howard J.M."/>
            <person name="Iguchi T."/>
            <person name="Janes D.E."/>
            <person name="Khan S.Y."/>
            <person name="Kohno S."/>
            <person name="de Koning A.J."/>
            <person name="Lance S.L."/>
            <person name="McCarthy F.M."/>
            <person name="McCormack J.E."/>
            <person name="Merchant M.E."/>
            <person name="Peterson D.G."/>
            <person name="Pollock D.D."/>
            <person name="Pourmand N."/>
            <person name="Raney B.J."/>
            <person name="Roessler K.A."/>
            <person name="Sanford J.R."/>
            <person name="Sawyer R.H."/>
            <person name="Schmidt C.J."/>
            <person name="Triplett E.W."/>
            <person name="Tuberville T.D."/>
            <person name="Venegas-Anaya M."/>
            <person name="Howard J.T."/>
            <person name="Jarvis E.D."/>
            <person name="Guillette L.J.Jr."/>
            <person name="Glenn T.C."/>
            <person name="Green R.E."/>
            <person name="Ray D.A."/>
        </authorList>
    </citation>
    <scope>NUCLEOTIDE SEQUENCE [LARGE SCALE GENOMIC DNA]</scope>
    <source>
        <strain evidence="1">KSC_2009_1</strain>
    </source>
</reference>
<dbReference type="EMBL" id="AKHW03003826">
    <property type="protein sequence ID" value="KYO33033.1"/>
    <property type="molecule type" value="Genomic_DNA"/>
</dbReference>
<protein>
    <submittedName>
        <fullName evidence="1">Uncharacterized protein</fullName>
    </submittedName>
</protein>
<accession>A0A151N885</accession>
<dbReference type="Proteomes" id="UP000050525">
    <property type="component" value="Unassembled WGS sequence"/>
</dbReference>
<dbReference type="AlphaFoldDB" id="A0A151N885"/>
<keyword evidence="2" id="KW-1185">Reference proteome</keyword>
<gene>
    <name evidence="1" type="ORF">Y1Q_0011340</name>
</gene>